<dbReference type="EMBL" id="CASHTH010000203">
    <property type="protein sequence ID" value="CAI7993904.1"/>
    <property type="molecule type" value="Genomic_DNA"/>
</dbReference>
<keyword evidence="7" id="KW-0325">Glycoprotein</keyword>
<feature type="signal peptide" evidence="10">
    <location>
        <begin position="1"/>
        <end position="28"/>
    </location>
</feature>
<comment type="subcellular location">
    <subcellularLocation>
        <location evidence="1">Membrane</location>
        <topology evidence="1">Multi-pass membrane protein</topology>
    </subcellularLocation>
</comment>
<dbReference type="Proteomes" id="UP001174909">
    <property type="component" value="Unassembled WGS sequence"/>
</dbReference>
<evidence type="ECO:0000259" key="11">
    <source>
        <dbReference type="PROSITE" id="PS50259"/>
    </source>
</evidence>
<keyword evidence="6 12" id="KW-0675">Receptor</keyword>
<keyword evidence="8" id="KW-0807">Transducer</keyword>
<keyword evidence="2 9" id="KW-0812">Transmembrane</keyword>
<reference evidence="12" key="1">
    <citation type="submission" date="2023-03" db="EMBL/GenBank/DDBJ databases">
        <authorList>
            <person name="Steffen K."/>
            <person name="Cardenas P."/>
        </authorList>
    </citation>
    <scope>NUCLEOTIDE SEQUENCE</scope>
</reference>
<keyword evidence="3 9" id="KW-1133">Transmembrane helix</keyword>
<evidence type="ECO:0000256" key="3">
    <source>
        <dbReference type="ARBA" id="ARBA00022989"/>
    </source>
</evidence>
<evidence type="ECO:0000256" key="5">
    <source>
        <dbReference type="ARBA" id="ARBA00023136"/>
    </source>
</evidence>
<evidence type="ECO:0000313" key="12">
    <source>
        <dbReference type="EMBL" id="CAI7993904.1"/>
    </source>
</evidence>
<evidence type="ECO:0000256" key="8">
    <source>
        <dbReference type="ARBA" id="ARBA00023224"/>
    </source>
</evidence>
<name>A0AA35QVW1_GEOBA</name>
<feature type="transmembrane region" description="Helical" evidence="9">
    <location>
        <begin position="84"/>
        <end position="108"/>
    </location>
</feature>
<dbReference type="InterPro" id="IPR017978">
    <property type="entry name" value="GPCR_3_C"/>
</dbReference>
<dbReference type="Pfam" id="PF00003">
    <property type="entry name" value="7tm_3"/>
    <property type="match status" value="1"/>
</dbReference>
<dbReference type="AlphaFoldDB" id="A0AA35QVW1"/>
<keyword evidence="4" id="KW-0297">G-protein coupled receptor</keyword>
<gene>
    <name evidence="12" type="ORF">GBAR_LOCUS1352</name>
</gene>
<feature type="transmembrane region" description="Helical" evidence="9">
    <location>
        <begin position="120"/>
        <end position="143"/>
    </location>
</feature>
<keyword evidence="13" id="KW-1185">Reference proteome</keyword>
<evidence type="ECO:0000256" key="4">
    <source>
        <dbReference type="ARBA" id="ARBA00023040"/>
    </source>
</evidence>
<evidence type="ECO:0000256" key="10">
    <source>
        <dbReference type="SAM" id="SignalP"/>
    </source>
</evidence>
<evidence type="ECO:0000256" key="6">
    <source>
        <dbReference type="ARBA" id="ARBA00023170"/>
    </source>
</evidence>
<dbReference type="PANTHER" id="PTHR10519:SF74">
    <property type="entry name" value="GAMMA-AMINOBUTYRIC ACID TYPE B RECEPTOR SUBUNIT 2"/>
    <property type="match status" value="1"/>
</dbReference>
<keyword evidence="5 9" id="KW-0472">Membrane</keyword>
<keyword evidence="10" id="KW-0732">Signal</keyword>
<organism evidence="12 13">
    <name type="scientific">Geodia barretti</name>
    <name type="common">Barrett's horny sponge</name>
    <dbReference type="NCBI Taxonomy" id="519541"/>
    <lineage>
        <taxon>Eukaryota</taxon>
        <taxon>Metazoa</taxon>
        <taxon>Porifera</taxon>
        <taxon>Demospongiae</taxon>
        <taxon>Heteroscleromorpha</taxon>
        <taxon>Tetractinellida</taxon>
        <taxon>Astrophorina</taxon>
        <taxon>Geodiidae</taxon>
        <taxon>Geodia</taxon>
    </lineage>
</organism>
<feature type="domain" description="G-protein coupled receptors family 3 profile" evidence="11">
    <location>
        <begin position="84"/>
        <end position="181"/>
    </location>
</feature>
<dbReference type="GO" id="GO:0007214">
    <property type="term" value="P:gamma-aminobutyric acid signaling pathway"/>
    <property type="evidence" value="ECO:0007669"/>
    <property type="project" value="TreeGrafter"/>
</dbReference>
<dbReference type="GO" id="GO:0038039">
    <property type="term" value="C:G protein-coupled receptor heterodimeric complex"/>
    <property type="evidence" value="ECO:0007669"/>
    <property type="project" value="TreeGrafter"/>
</dbReference>
<evidence type="ECO:0000256" key="1">
    <source>
        <dbReference type="ARBA" id="ARBA00004141"/>
    </source>
</evidence>
<evidence type="ECO:0000256" key="2">
    <source>
        <dbReference type="ARBA" id="ARBA00022692"/>
    </source>
</evidence>
<feature type="transmembrane region" description="Helical" evidence="9">
    <location>
        <begin position="149"/>
        <end position="170"/>
    </location>
</feature>
<dbReference type="InterPro" id="IPR002455">
    <property type="entry name" value="GPCR3_GABA-B"/>
</dbReference>
<evidence type="ECO:0000256" key="9">
    <source>
        <dbReference type="SAM" id="Phobius"/>
    </source>
</evidence>
<dbReference type="PANTHER" id="PTHR10519">
    <property type="entry name" value="GABA-B RECEPTOR"/>
    <property type="match status" value="1"/>
</dbReference>
<protein>
    <submittedName>
        <fullName evidence="12">Gamma-aminobutyric acid type B receptor subunit 2</fullName>
    </submittedName>
</protein>
<feature type="chain" id="PRO_5041377441" evidence="10">
    <location>
        <begin position="29"/>
        <end position="199"/>
    </location>
</feature>
<sequence length="199" mass="21904">MLTLMVLCFLVIDLAMLVVYSAVQGSRGELGAERVDDDETSNIEEGVRPFEMYSAVFSYLKTGSEGLTIDTNLFVALSSLARDIFLGIFYGYKALLQVCGLFLAFATRKVKVKGLDDSKWIAATIYITSIVLAITILSLYTLGGLQNRFSGVFTVGLFIGTTFIMAFVFVSKMHTLWRDPDGKRVFSKSSPSENQPPSS</sequence>
<evidence type="ECO:0000256" key="7">
    <source>
        <dbReference type="ARBA" id="ARBA00023180"/>
    </source>
</evidence>
<dbReference type="GO" id="GO:0004965">
    <property type="term" value="F:G protein-coupled GABA receptor activity"/>
    <property type="evidence" value="ECO:0007669"/>
    <property type="project" value="InterPro"/>
</dbReference>
<dbReference type="PROSITE" id="PS50259">
    <property type="entry name" value="G_PROTEIN_RECEP_F3_4"/>
    <property type="match status" value="1"/>
</dbReference>
<proteinExistence type="predicted"/>
<evidence type="ECO:0000313" key="13">
    <source>
        <dbReference type="Proteomes" id="UP001174909"/>
    </source>
</evidence>
<accession>A0AA35QVW1</accession>
<comment type="caution">
    <text evidence="12">The sequence shown here is derived from an EMBL/GenBank/DDBJ whole genome shotgun (WGS) entry which is preliminary data.</text>
</comment>